<feature type="transmembrane region" description="Helical" evidence="3">
    <location>
        <begin position="21"/>
        <end position="50"/>
    </location>
</feature>
<gene>
    <name evidence="4" type="ORF">ABT404_47690</name>
</gene>
<comment type="pathway">
    <text evidence="2">Metabolic intermediate biosynthesis; chorismate biosynthesis; chorismate from D-erythrose 4-phosphate and phosphoenolpyruvate: step 1/7.</text>
</comment>
<dbReference type="EC" id="2.5.1.54" evidence="2"/>
<keyword evidence="2" id="KW-0057">Aromatic amino acid biosynthesis</keyword>
<evidence type="ECO:0000256" key="2">
    <source>
        <dbReference type="RuleBase" id="RU363071"/>
    </source>
</evidence>
<reference evidence="4 5" key="1">
    <citation type="submission" date="2024-06" db="EMBL/GenBank/DDBJ databases">
        <title>The Natural Products Discovery Center: Release of the First 8490 Sequenced Strains for Exploring Actinobacteria Biosynthetic Diversity.</title>
        <authorList>
            <person name="Kalkreuter E."/>
            <person name="Kautsar S.A."/>
            <person name="Yang D."/>
            <person name="Bader C.D."/>
            <person name="Teijaro C.N."/>
            <person name="Fluegel L."/>
            <person name="Davis C.M."/>
            <person name="Simpson J.R."/>
            <person name="Lauterbach L."/>
            <person name="Steele A.D."/>
            <person name="Gui C."/>
            <person name="Meng S."/>
            <person name="Li G."/>
            <person name="Viehrig K."/>
            <person name="Ye F."/>
            <person name="Su P."/>
            <person name="Kiefer A.F."/>
            <person name="Nichols A."/>
            <person name="Cepeda A.J."/>
            <person name="Yan W."/>
            <person name="Fan B."/>
            <person name="Jiang Y."/>
            <person name="Adhikari A."/>
            <person name="Zheng C.-J."/>
            <person name="Schuster L."/>
            <person name="Cowan T.M."/>
            <person name="Smanski M.J."/>
            <person name="Chevrette M.G."/>
            <person name="De Carvalho L.P.S."/>
            <person name="Shen B."/>
        </authorList>
    </citation>
    <scope>NUCLEOTIDE SEQUENCE [LARGE SCALE GENOMIC DNA]</scope>
    <source>
        <strain evidence="4 5">NPDC000234</strain>
    </source>
</reference>
<dbReference type="InterPro" id="IPR039708">
    <property type="entry name" value="MT1774/Rv1733c-like"/>
</dbReference>
<dbReference type="PANTHER" id="PTHR42305">
    <property type="entry name" value="MEMBRANE PROTEIN RV1733C-RELATED"/>
    <property type="match status" value="1"/>
</dbReference>
<accession>A0ABV1XDJ1</accession>
<organism evidence="4 5">
    <name type="scientific">Streptomyces hyaluromycini</name>
    <dbReference type="NCBI Taxonomy" id="1377993"/>
    <lineage>
        <taxon>Bacteria</taxon>
        <taxon>Bacillati</taxon>
        <taxon>Actinomycetota</taxon>
        <taxon>Actinomycetes</taxon>
        <taxon>Kitasatosporales</taxon>
        <taxon>Streptomycetaceae</taxon>
        <taxon>Streptomyces</taxon>
    </lineage>
</organism>
<dbReference type="Proteomes" id="UP001474181">
    <property type="component" value="Unassembled WGS sequence"/>
</dbReference>
<name>A0ABV1XDJ1_9ACTN</name>
<evidence type="ECO:0000313" key="4">
    <source>
        <dbReference type="EMBL" id="MER7187064.1"/>
    </source>
</evidence>
<sequence length="81" mass="9053">MRTRVRGWRWRQNPLRRKSDVVEAWIALAVAVLLGVAAPLAGALTGLWAYEQASSHEALLLDYESALTRVDSRTGKLYDVS</sequence>
<evidence type="ECO:0000256" key="3">
    <source>
        <dbReference type="SAM" id="Phobius"/>
    </source>
</evidence>
<keyword evidence="3" id="KW-1133">Transmembrane helix</keyword>
<dbReference type="GO" id="GO:0003849">
    <property type="term" value="F:3-deoxy-7-phosphoheptulonate synthase activity"/>
    <property type="evidence" value="ECO:0007669"/>
    <property type="project" value="UniProtKB-EC"/>
</dbReference>
<keyword evidence="3" id="KW-0812">Transmembrane</keyword>
<comment type="caution">
    <text evidence="4">The sequence shown here is derived from an EMBL/GenBank/DDBJ whole genome shotgun (WGS) entry which is preliminary data.</text>
</comment>
<comment type="similarity">
    <text evidence="2">Belongs to the class-II DAHP synthase family.</text>
</comment>
<keyword evidence="1 2" id="KW-0808">Transferase</keyword>
<comment type="catalytic activity">
    <reaction evidence="2">
        <text>D-erythrose 4-phosphate + phosphoenolpyruvate + H2O = 7-phospho-2-dehydro-3-deoxy-D-arabino-heptonate + phosphate</text>
        <dbReference type="Rhea" id="RHEA:14717"/>
        <dbReference type="ChEBI" id="CHEBI:15377"/>
        <dbReference type="ChEBI" id="CHEBI:16897"/>
        <dbReference type="ChEBI" id="CHEBI:43474"/>
        <dbReference type="ChEBI" id="CHEBI:58394"/>
        <dbReference type="ChEBI" id="CHEBI:58702"/>
        <dbReference type="EC" id="2.5.1.54"/>
    </reaction>
</comment>
<dbReference type="PANTHER" id="PTHR42305:SF1">
    <property type="entry name" value="MEMBRANE PROTEIN RV1733C-RELATED"/>
    <property type="match status" value="1"/>
</dbReference>
<evidence type="ECO:0000256" key="1">
    <source>
        <dbReference type="ARBA" id="ARBA00022679"/>
    </source>
</evidence>
<keyword evidence="5" id="KW-1185">Reference proteome</keyword>
<dbReference type="Pfam" id="PF01474">
    <property type="entry name" value="DAHP_synth_2"/>
    <property type="match status" value="1"/>
</dbReference>
<dbReference type="SUPFAM" id="SSF51569">
    <property type="entry name" value="Aldolase"/>
    <property type="match status" value="1"/>
</dbReference>
<feature type="non-terminal residue" evidence="4">
    <location>
        <position position="81"/>
    </location>
</feature>
<protein>
    <recommendedName>
        <fullName evidence="2">Phospho-2-dehydro-3-deoxyheptonate aldolase</fullName>
        <ecNumber evidence="2">2.5.1.54</ecNumber>
    </recommendedName>
</protein>
<keyword evidence="2" id="KW-0028">Amino-acid biosynthesis</keyword>
<dbReference type="EMBL" id="JBEPEK010000719">
    <property type="protein sequence ID" value="MER7187064.1"/>
    <property type="molecule type" value="Genomic_DNA"/>
</dbReference>
<keyword evidence="3" id="KW-0472">Membrane</keyword>
<proteinExistence type="inferred from homology"/>
<evidence type="ECO:0000313" key="5">
    <source>
        <dbReference type="Proteomes" id="UP001474181"/>
    </source>
</evidence>
<dbReference type="InterPro" id="IPR002480">
    <property type="entry name" value="DAHP_synth_2"/>
</dbReference>
<dbReference type="RefSeq" id="WP_350791210.1">
    <property type="nucleotide sequence ID" value="NZ_JBEPEK010000719.1"/>
</dbReference>